<feature type="region of interest" description="Disordered" evidence="1">
    <location>
        <begin position="1"/>
        <end position="102"/>
    </location>
</feature>
<feature type="compositionally biased region" description="Gly residues" evidence="1">
    <location>
        <begin position="11"/>
        <end position="21"/>
    </location>
</feature>
<gene>
    <name evidence="3" type="ORF">RCL2_000665700</name>
</gene>
<sequence length="186" mass="19569">MNFRECHDHGGGGFTGGGSGNKDGNNPSNLNTNPDKTGSFPTEGIDHTFLSNKNPPTGSINKKPTNTQGNNNPTNIQGGNNPTITQGVNNPKNVQSDTKSTNANPTIIQIPKKAINNQNDNDTFTSNTIATNTISGTSSVTSITFPTPISLSSGGITLYIGCIYICKMIGATLFIMFVSGIIMLHH</sequence>
<reference evidence="3" key="1">
    <citation type="submission" date="2019-10" db="EMBL/GenBank/DDBJ databases">
        <title>Conservation and host-specific expression of non-tandemly repeated heterogenous ribosome RNA gene in arbuscular mycorrhizal fungi.</title>
        <authorList>
            <person name="Maeda T."/>
            <person name="Kobayashi Y."/>
            <person name="Nakagawa T."/>
            <person name="Ezawa T."/>
            <person name="Yamaguchi K."/>
            <person name="Bino T."/>
            <person name="Nishimoto Y."/>
            <person name="Shigenobu S."/>
            <person name="Kawaguchi M."/>
        </authorList>
    </citation>
    <scope>NUCLEOTIDE SEQUENCE</scope>
    <source>
        <strain evidence="3">HR1</strain>
    </source>
</reference>
<feature type="compositionally biased region" description="Polar residues" evidence="1">
    <location>
        <begin position="27"/>
        <end position="40"/>
    </location>
</feature>
<evidence type="ECO:0000313" key="4">
    <source>
        <dbReference type="Proteomes" id="UP000615446"/>
    </source>
</evidence>
<keyword evidence="2" id="KW-0472">Membrane</keyword>
<keyword evidence="2" id="KW-0812">Transmembrane</keyword>
<organism evidence="3 4">
    <name type="scientific">Rhizophagus clarus</name>
    <dbReference type="NCBI Taxonomy" id="94130"/>
    <lineage>
        <taxon>Eukaryota</taxon>
        <taxon>Fungi</taxon>
        <taxon>Fungi incertae sedis</taxon>
        <taxon>Mucoromycota</taxon>
        <taxon>Glomeromycotina</taxon>
        <taxon>Glomeromycetes</taxon>
        <taxon>Glomerales</taxon>
        <taxon>Glomeraceae</taxon>
        <taxon>Rhizophagus</taxon>
    </lineage>
</organism>
<dbReference type="OrthoDB" id="2435147at2759"/>
<feature type="compositionally biased region" description="Low complexity" evidence="1">
    <location>
        <begin position="61"/>
        <end position="83"/>
    </location>
</feature>
<keyword evidence="2" id="KW-1133">Transmembrane helix</keyword>
<dbReference type="AlphaFoldDB" id="A0A8H3L5M7"/>
<dbReference type="Proteomes" id="UP000615446">
    <property type="component" value="Unassembled WGS sequence"/>
</dbReference>
<protein>
    <submittedName>
        <fullName evidence="3">Uncharacterized protein</fullName>
    </submittedName>
</protein>
<dbReference type="EMBL" id="BLAL01000043">
    <property type="protein sequence ID" value="GES79351.1"/>
    <property type="molecule type" value="Genomic_DNA"/>
</dbReference>
<evidence type="ECO:0000256" key="2">
    <source>
        <dbReference type="SAM" id="Phobius"/>
    </source>
</evidence>
<proteinExistence type="predicted"/>
<feature type="transmembrane region" description="Helical" evidence="2">
    <location>
        <begin position="158"/>
        <end position="184"/>
    </location>
</feature>
<feature type="compositionally biased region" description="Polar residues" evidence="1">
    <location>
        <begin position="84"/>
        <end position="102"/>
    </location>
</feature>
<feature type="compositionally biased region" description="Polar residues" evidence="1">
    <location>
        <begin position="49"/>
        <end position="60"/>
    </location>
</feature>
<evidence type="ECO:0000256" key="1">
    <source>
        <dbReference type="SAM" id="MobiDB-lite"/>
    </source>
</evidence>
<name>A0A8H3L5M7_9GLOM</name>
<evidence type="ECO:0000313" key="3">
    <source>
        <dbReference type="EMBL" id="GES79351.1"/>
    </source>
</evidence>
<accession>A0A8H3L5M7</accession>
<feature type="compositionally biased region" description="Basic and acidic residues" evidence="1">
    <location>
        <begin position="1"/>
        <end position="10"/>
    </location>
</feature>
<comment type="caution">
    <text evidence="3">The sequence shown here is derived from an EMBL/GenBank/DDBJ whole genome shotgun (WGS) entry which is preliminary data.</text>
</comment>